<evidence type="ECO:0000256" key="6">
    <source>
        <dbReference type="SAM" id="MobiDB-lite"/>
    </source>
</evidence>
<dbReference type="EMBL" id="CANTFL010001312">
    <property type="protein sequence ID" value="CAI5736324.1"/>
    <property type="molecule type" value="Genomic_DNA"/>
</dbReference>
<dbReference type="InterPro" id="IPR035979">
    <property type="entry name" value="RBD_domain_sf"/>
</dbReference>
<dbReference type="GO" id="GO:0000480">
    <property type="term" value="P:endonucleolytic cleavage in 5'-ETS of tricistronic rRNA transcript (SSU-rRNA, 5.8S rRNA, LSU-rRNA)"/>
    <property type="evidence" value="ECO:0007669"/>
    <property type="project" value="TreeGrafter"/>
</dbReference>
<evidence type="ECO:0000256" key="4">
    <source>
        <dbReference type="ARBA" id="ARBA00023242"/>
    </source>
</evidence>
<dbReference type="PROSITE" id="PS50102">
    <property type="entry name" value="RRM"/>
    <property type="match status" value="1"/>
</dbReference>
<name>A0AAV0ULC8_HYABA</name>
<feature type="region of interest" description="Disordered" evidence="6">
    <location>
        <begin position="184"/>
        <end position="253"/>
    </location>
</feature>
<protein>
    <recommendedName>
        <fullName evidence="7">RRM domain-containing protein</fullName>
    </recommendedName>
</protein>
<keyword evidence="3 5" id="KW-0694">RNA-binding</keyword>
<feature type="compositionally biased region" description="Basic and acidic residues" evidence="6">
    <location>
        <begin position="201"/>
        <end position="211"/>
    </location>
</feature>
<dbReference type="GO" id="GO:0000447">
    <property type="term" value="P:endonucleolytic cleavage in ITS1 to separate SSU-rRNA from 5.8S rRNA and LSU-rRNA from tricistronic rRNA transcript (SSU-rRNA, 5.8S rRNA, LSU-rRNA)"/>
    <property type="evidence" value="ECO:0007669"/>
    <property type="project" value="TreeGrafter"/>
</dbReference>
<feature type="compositionally biased region" description="Polar residues" evidence="6">
    <location>
        <begin position="1"/>
        <end position="17"/>
    </location>
</feature>
<dbReference type="AlphaFoldDB" id="A0AAV0ULC8"/>
<evidence type="ECO:0000256" key="5">
    <source>
        <dbReference type="PROSITE-ProRule" id="PRU00176"/>
    </source>
</evidence>
<dbReference type="InterPro" id="IPR034353">
    <property type="entry name" value="ABT1/ESF2_RRM"/>
</dbReference>
<evidence type="ECO:0000256" key="3">
    <source>
        <dbReference type="ARBA" id="ARBA00022884"/>
    </source>
</evidence>
<gene>
    <name evidence="8" type="ORF">HBR001_LOCUS6790</name>
</gene>
<evidence type="ECO:0000313" key="9">
    <source>
        <dbReference type="Proteomes" id="UP001162031"/>
    </source>
</evidence>
<reference evidence="8" key="1">
    <citation type="submission" date="2022-12" db="EMBL/GenBank/DDBJ databases">
        <authorList>
            <person name="Webb A."/>
        </authorList>
    </citation>
    <scope>NUCLEOTIDE SEQUENCE</scope>
    <source>
        <strain evidence="8">Hp1</strain>
    </source>
</reference>
<evidence type="ECO:0000313" key="8">
    <source>
        <dbReference type="EMBL" id="CAI5736324.1"/>
    </source>
</evidence>
<feature type="domain" description="RRM" evidence="7">
    <location>
        <begin position="40"/>
        <end position="122"/>
    </location>
</feature>
<feature type="region of interest" description="Disordered" evidence="6">
    <location>
        <begin position="1"/>
        <end position="31"/>
    </location>
</feature>
<comment type="subcellular location">
    <subcellularLocation>
        <location evidence="1">Nucleus</location>
        <location evidence="1">Nucleolus</location>
    </subcellularLocation>
</comment>
<accession>A0AAV0ULC8</accession>
<keyword evidence="9" id="KW-1185">Reference proteome</keyword>
<organism evidence="8 9">
    <name type="scientific">Hyaloperonospora brassicae</name>
    <name type="common">Brassica downy mildew</name>
    <name type="synonym">Peronospora brassicae</name>
    <dbReference type="NCBI Taxonomy" id="162125"/>
    <lineage>
        <taxon>Eukaryota</taxon>
        <taxon>Sar</taxon>
        <taxon>Stramenopiles</taxon>
        <taxon>Oomycota</taxon>
        <taxon>Peronosporomycetes</taxon>
        <taxon>Peronosporales</taxon>
        <taxon>Peronosporaceae</taxon>
        <taxon>Hyaloperonospora</taxon>
    </lineage>
</organism>
<dbReference type="PANTHER" id="PTHR12311:SF7">
    <property type="entry name" value="ACTIVATOR OF BASAL TRANSCRIPTION 1"/>
    <property type="match status" value="1"/>
</dbReference>
<dbReference type="SUPFAM" id="SSF54928">
    <property type="entry name" value="RNA-binding domain, RBD"/>
    <property type="match status" value="1"/>
</dbReference>
<dbReference type="GO" id="GO:0034462">
    <property type="term" value="P:small-subunit processome assembly"/>
    <property type="evidence" value="ECO:0007669"/>
    <property type="project" value="TreeGrafter"/>
</dbReference>
<dbReference type="PANTHER" id="PTHR12311">
    <property type="entry name" value="ACTIVATOR OF BASAL TRANSCRIPTION 1"/>
    <property type="match status" value="1"/>
</dbReference>
<dbReference type="GO" id="GO:0000472">
    <property type="term" value="P:endonucleolytic cleavage to generate mature 5'-end of SSU-rRNA from (SSU-rRNA, 5.8S rRNA, LSU-rRNA)"/>
    <property type="evidence" value="ECO:0007669"/>
    <property type="project" value="TreeGrafter"/>
</dbReference>
<sequence length="253" mass="29421">MSSQAASDGPTATSTRRPSPLASLSREKMEQFNRQAERRGVVYLARVPPHMKPEKVRSLLTKYGTVNRIYLVPEDKTLHKKRVSAGGNRRLQYTEGWIEFEDKKVAKRVATMLNTTPIGGRKRDYYHDDMWNLKYLRGFKWAHLTEKVAYENRMRDQKLRVAIAQHKKENERYLERVEQAKQFEGMDARKADKKKTGGGGEKQETTDDQLLHVRRTFQQKTPMSSKQQQSLGDHELEQVFVASSRATKKQRRA</sequence>
<dbReference type="GO" id="GO:0003723">
    <property type="term" value="F:RNA binding"/>
    <property type="evidence" value="ECO:0007669"/>
    <property type="project" value="UniProtKB-UniRule"/>
</dbReference>
<feature type="compositionally biased region" description="Polar residues" evidence="6">
    <location>
        <begin position="218"/>
        <end position="231"/>
    </location>
</feature>
<dbReference type="InterPro" id="IPR039119">
    <property type="entry name" value="ABT1/Esf2"/>
</dbReference>
<dbReference type="CDD" id="cd12263">
    <property type="entry name" value="RRM_ABT1_like"/>
    <property type="match status" value="1"/>
</dbReference>
<proteinExistence type="inferred from homology"/>
<dbReference type="GO" id="GO:0005730">
    <property type="term" value="C:nucleolus"/>
    <property type="evidence" value="ECO:0007669"/>
    <property type="project" value="UniProtKB-SubCell"/>
</dbReference>
<evidence type="ECO:0000256" key="1">
    <source>
        <dbReference type="ARBA" id="ARBA00004604"/>
    </source>
</evidence>
<dbReference type="Proteomes" id="UP001162031">
    <property type="component" value="Unassembled WGS sequence"/>
</dbReference>
<comment type="similarity">
    <text evidence="2">Belongs to the ESF2/ABP1 family.</text>
</comment>
<comment type="caution">
    <text evidence="8">The sequence shown here is derived from an EMBL/GenBank/DDBJ whole genome shotgun (WGS) entry which is preliminary data.</text>
</comment>
<evidence type="ECO:0000259" key="7">
    <source>
        <dbReference type="PROSITE" id="PS50102"/>
    </source>
</evidence>
<dbReference type="Gene3D" id="3.30.70.330">
    <property type="match status" value="1"/>
</dbReference>
<keyword evidence="4" id="KW-0539">Nucleus</keyword>
<dbReference type="InterPro" id="IPR000504">
    <property type="entry name" value="RRM_dom"/>
</dbReference>
<dbReference type="InterPro" id="IPR012677">
    <property type="entry name" value="Nucleotide-bd_a/b_plait_sf"/>
</dbReference>
<evidence type="ECO:0000256" key="2">
    <source>
        <dbReference type="ARBA" id="ARBA00005819"/>
    </source>
</evidence>